<dbReference type="RefSeq" id="XP_003074230.1">
    <property type="nucleotide sequence ID" value="XM_003074184.1"/>
</dbReference>
<sequence>MARASRTRREERAVNDEALVATFRELERELVGKARECARAVEANARRRDAQGEESVRVQWEETERWRAWCARARMQTLRCVDALARRAQTESTRRALRRWREAMKEANEERRVEITRRREVQRSVFASWRSLGRSARLRAARANSEATLTRETTFYDARCDDAVAKLAPRSDARVKRHTRSVESSESEVRRAFMRGVCVLNLEAARVL</sequence>
<evidence type="ECO:0000313" key="2">
    <source>
        <dbReference type="Proteomes" id="UP000009170"/>
    </source>
</evidence>
<dbReference type="EMBL" id="CAID01000001">
    <property type="protein sequence ID" value="CAL50082.1"/>
    <property type="molecule type" value="Genomic_DNA"/>
</dbReference>
<dbReference type="AlphaFoldDB" id="Q01GR2"/>
<protein>
    <submittedName>
        <fullName evidence="1">Unnamed product</fullName>
    </submittedName>
</protein>
<reference evidence="1 2" key="2">
    <citation type="journal article" date="2014" name="BMC Genomics">
        <title>An improved genome of the model marine alga Ostreococcus tauri unfolds by assessing Illumina de novo assemblies.</title>
        <authorList>
            <person name="Blanc-Mathieu R."/>
            <person name="Verhelst B."/>
            <person name="Derelle E."/>
            <person name="Rombauts S."/>
            <person name="Bouget F.Y."/>
            <person name="Carre I."/>
            <person name="Chateau A."/>
            <person name="Eyre-Walker A."/>
            <person name="Grimsley N."/>
            <person name="Moreau H."/>
            <person name="Piegu B."/>
            <person name="Rivals E."/>
            <person name="Schackwitz W."/>
            <person name="Van de Peer Y."/>
            <person name="Piganeau G."/>
        </authorList>
    </citation>
    <scope>NUCLEOTIDE SEQUENCE [LARGE SCALE GENOMIC DNA]</scope>
    <source>
        <strain evidence="2">OTTH 0595 / CCAP 157/2 / RCC745</strain>
    </source>
</reference>
<dbReference type="GeneID" id="9834726"/>
<proteinExistence type="predicted"/>
<keyword evidence="2" id="KW-1185">Reference proteome</keyword>
<accession>Q01GR2</accession>
<dbReference type="InParanoid" id="Q01GR2"/>
<dbReference type="Proteomes" id="UP000009170">
    <property type="component" value="Unassembled WGS sequence"/>
</dbReference>
<dbReference type="KEGG" id="ota:OT_ostta01g01730"/>
<gene>
    <name evidence="1" type="ORF">OT_ostta01g01730</name>
</gene>
<name>Q01GR2_OSTTA</name>
<organism evidence="1 2">
    <name type="scientific">Ostreococcus tauri</name>
    <name type="common">Marine green alga</name>
    <dbReference type="NCBI Taxonomy" id="70448"/>
    <lineage>
        <taxon>Eukaryota</taxon>
        <taxon>Viridiplantae</taxon>
        <taxon>Chlorophyta</taxon>
        <taxon>Mamiellophyceae</taxon>
        <taxon>Mamiellales</taxon>
        <taxon>Bathycoccaceae</taxon>
        <taxon>Ostreococcus</taxon>
    </lineage>
</organism>
<evidence type="ECO:0000313" key="1">
    <source>
        <dbReference type="EMBL" id="CAL50082.1"/>
    </source>
</evidence>
<comment type="caution">
    <text evidence="1">The sequence shown here is derived from an EMBL/GenBank/DDBJ whole genome shotgun (WGS) entry which is preliminary data.</text>
</comment>
<reference evidence="2" key="1">
    <citation type="journal article" date="2006" name="Proc. Natl. Acad. Sci. U.S.A.">
        <title>Genome analysis of the smallest free-living eukaryote Ostreococcus tauri unveils many unique features.</title>
        <authorList>
            <person name="Derelle E."/>
            <person name="Ferraz C."/>
            <person name="Rombauts S."/>
            <person name="Rouze P."/>
            <person name="Worden A.Z."/>
            <person name="Robbens S."/>
            <person name="Partensky F."/>
            <person name="Degroeve S."/>
            <person name="Echeynie S."/>
            <person name="Cooke R."/>
            <person name="Saeys Y."/>
            <person name="Wuyts J."/>
            <person name="Jabbari K."/>
            <person name="Bowler C."/>
            <person name="Panaud O."/>
            <person name="Piegu B."/>
            <person name="Ball S.G."/>
            <person name="Ral J.-P."/>
            <person name="Bouget F.-Y."/>
            <person name="Piganeau G."/>
            <person name="De Baets B."/>
            <person name="Picard A."/>
            <person name="Delseny M."/>
            <person name="Demaille J."/>
            <person name="Van de Peer Y."/>
            <person name="Moreau H."/>
        </authorList>
    </citation>
    <scope>NUCLEOTIDE SEQUENCE [LARGE SCALE GENOMIC DNA]</scope>
    <source>
        <strain evidence="2">OTTH 0595 / CCAP 157/2 / RCC745</strain>
    </source>
</reference>